<feature type="non-terminal residue" evidence="8">
    <location>
        <position position="1"/>
    </location>
</feature>
<gene>
    <name evidence="8" type="ORF">R1flu_013407</name>
</gene>
<dbReference type="CDD" id="cd00072">
    <property type="entry name" value="GYF"/>
    <property type="match status" value="1"/>
</dbReference>
<keyword evidence="1 4" id="KW-0479">Metal-binding</keyword>
<feature type="domain" description="C3H1-type" evidence="6">
    <location>
        <begin position="514"/>
        <end position="539"/>
    </location>
</feature>
<feature type="compositionally biased region" description="Basic and acidic residues" evidence="5">
    <location>
        <begin position="384"/>
        <end position="401"/>
    </location>
</feature>
<dbReference type="Proteomes" id="UP001605036">
    <property type="component" value="Unassembled WGS sequence"/>
</dbReference>
<evidence type="ECO:0000256" key="1">
    <source>
        <dbReference type="ARBA" id="ARBA00022723"/>
    </source>
</evidence>
<dbReference type="AlphaFoldDB" id="A0ABD1YD65"/>
<evidence type="ECO:0000259" key="6">
    <source>
        <dbReference type="PROSITE" id="PS50103"/>
    </source>
</evidence>
<dbReference type="InterPro" id="IPR035445">
    <property type="entry name" value="GYF-like_dom_sf"/>
</dbReference>
<dbReference type="PANTHER" id="PTHR46695:SF5">
    <property type="entry name" value="RNA POLYMERASE-ASSOCIATED PROTEIN RTF1 HOMOLOG"/>
    <property type="match status" value="1"/>
</dbReference>
<feature type="region of interest" description="Disordered" evidence="5">
    <location>
        <begin position="339"/>
        <end position="522"/>
    </location>
</feature>
<evidence type="ECO:0000256" key="4">
    <source>
        <dbReference type="PROSITE-ProRule" id="PRU00723"/>
    </source>
</evidence>
<feature type="compositionally biased region" description="Polar residues" evidence="5">
    <location>
        <begin position="339"/>
        <end position="352"/>
    </location>
</feature>
<feature type="compositionally biased region" description="Basic and acidic residues" evidence="5">
    <location>
        <begin position="45"/>
        <end position="54"/>
    </location>
</feature>
<keyword evidence="2 4" id="KW-0863">Zinc-finger</keyword>
<feature type="zinc finger region" description="C3H1-type" evidence="4">
    <location>
        <begin position="514"/>
        <end position="539"/>
    </location>
</feature>
<evidence type="ECO:0000259" key="7">
    <source>
        <dbReference type="PROSITE" id="PS50829"/>
    </source>
</evidence>
<proteinExistence type="predicted"/>
<reference evidence="8 9" key="1">
    <citation type="submission" date="2024-09" db="EMBL/GenBank/DDBJ databases">
        <title>Chromosome-scale assembly of Riccia fluitans.</title>
        <authorList>
            <person name="Paukszto L."/>
            <person name="Sawicki J."/>
            <person name="Karawczyk K."/>
            <person name="Piernik-Szablinska J."/>
            <person name="Szczecinska M."/>
            <person name="Mazdziarz M."/>
        </authorList>
    </citation>
    <scope>NUCLEOTIDE SEQUENCE [LARGE SCALE GENOMIC DNA]</scope>
    <source>
        <strain evidence="8">Rf_01</strain>
        <tissue evidence="8">Aerial parts of the thallus</tissue>
    </source>
</reference>
<name>A0ABD1YD65_9MARC</name>
<dbReference type="InterPro" id="IPR036855">
    <property type="entry name" value="Znf_CCCH_sf"/>
</dbReference>
<evidence type="ECO:0000256" key="3">
    <source>
        <dbReference type="ARBA" id="ARBA00022833"/>
    </source>
</evidence>
<dbReference type="InterPro" id="IPR003169">
    <property type="entry name" value="GYF"/>
</dbReference>
<dbReference type="Pfam" id="PF00642">
    <property type="entry name" value="zf-CCCH"/>
    <property type="match status" value="1"/>
</dbReference>
<feature type="compositionally biased region" description="Low complexity" evidence="5">
    <location>
        <begin position="470"/>
        <end position="483"/>
    </location>
</feature>
<dbReference type="PROSITE" id="PS50103">
    <property type="entry name" value="ZF_C3H1"/>
    <property type="match status" value="1"/>
</dbReference>
<feature type="region of interest" description="Disordered" evidence="5">
    <location>
        <begin position="27"/>
        <end position="135"/>
    </location>
</feature>
<dbReference type="InterPro" id="IPR000571">
    <property type="entry name" value="Znf_CCCH"/>
</dbReference>
<dbReference type="GO" id="GO:0008270">
    <property type="term" value="F:zinc ion binding"/>
    <property type="evidence" value="ECO:0007669"/>
    <property type="project" value="UniProtKB-KW"/>
</dbReference>
<feature type="compositionally biased region" description="Polar residues" evidence="5">
    <location>
        <begin position="359"/>
        <end position="368"/>
    </location>
</feature>
<dbReference type="EMBL" id="JBHFFA010000004">
    <property type="protein sequence ID" value="KAL2628721.1"/>
    <property type="molecule type" value="Genomic_DNA"/>
</dbReference>
<dbReference type="Gene3D" id="3.30.1490.40">
    <property type="match status" value="1"/>
</dbReference>
<dbReference type="PROSITE" id="PS50829">
    <property type="entry name" value="GYF"/>
    <property type="match status" value="1"/>
</dbReference>
<comment type="caution">
    <text evidence="8">The sequence shown here is derived from an EMBL/GenBank/DDBJ whole genome shotgun (WGS) entry which is preliminary data.</text>
</comment>
<organism evidence="8 9">
    <name type="scientific">Riccia fluitans</name>
    <dbReference type="NCBI Taxonomy" id="41844"/>
    <lineage>
        <taxon>Eukaryota</taxon>
        <taxon>Viridiplantae</taxon>
        <taxon>Streptophyta</taxon>
        <taxon>Embryophyta</taxon>
        <taxon>Marchantiophyta</taxon>
        <taxon>Marchantiopsida</taxon>
        <taxon>Marchantiidae</taxon>
        <taxon>Marchantiales</taxon>
        <taxon>Ricciaceae</taxon>
        <taxon>Riccia</taxon>
    </lineage>
</organism>
<dbReference type="Pfam" id="PF02213">
    <property type="entry name" value="GYF"/>
    <property type="match status" value="1"/>
</dbReference>
<accession>A0ABD1YD65</accession>
<feature type="compositionally biased region" description="Polar residues" evidence="5">
    <location>
        <begin position="57"/>
        <end position="66"/>
    </location>
</feature>
<evidence type="ECO:0000313" key="9">
    <source>
        <dbReference type="Proteomes" id="UP001605036"/>
    </source>
</evidence>
<feature type="compositionally biased region" description="Polar residues" evidence="5">
    <location>
        <begin position="403"/>
        <end position="426"/>
    </location>
</feature>
<dbReference type="PANTHER" id="PTHR46695">
    <property type="entry name" value="ZINC FINGER CCCH DOMAIN-CONTAINING PROTEIN 44-RELATED"/>
    <property type="match status" value="1"/>
</dbReference>
<feature type="compositionally biased region" description="Basic and acidic residues" evidence="5">
    <location>
        <begin position="445"/>
        <end position="454"/>
    </location>
</feature>
<sequence length="539" mass="59444">SSTLRECVEKLQELNSPAFRAAKLQARPEVSADLRMDPNYESDGNEDKSKDKLVNIDVSTPISERSPSAIGMGDKVAPSSILRSSQLESASRADWDNQRNKHSWVESSRSREVERVPYESGRSGDKMSYGRGQSYGIEDAKERGYDERDRGWEKEWVMEERDTGVGTGWTGNGRSIRSTTAERWTEKVNISGGVDAGRTGRSEYRGSASIAGLTTPVYEGKPDWNKPRDVSTVPSMQSTFPLASQLTSTLSKAALEAAEKEKVWHYMDPTGTVQGPFSMEQLRKWNTTGYFPADLRVWRTNQPRDESILLTDALAGRTQKERGESVRTVDVASQPTLSNSAAASGYNKTSAENWRDSGGLSTSWTDKGSSADVAGRSTTSWAAERGRDTSTGRDSGTDLKWKSGSSYDTYGASRNSNIYSSSPTRNSRAEAAARFDPANWNTRSDNVRTIEKDSWTSSGRGTDGGYSKPGSDSRSSWGRGSSHSYRESGGSWNNYNEDGGGHDSSRSMNRSRGSRKDVPCRFHQKGYCKRGDSCDFWHG</sequence>
<dbReference type="SUPFAM" id="SSF90229">
    <property type="entry name" value="CCCH zinc finger"/>
    <property type="match status" value="1"/>
</dbReference>
<evidence type="ECO:0000256" key="2">
    <source>
        <dbReference type="ARBA" id="ARBA00022771"/>
    </source>
</evidence>
<dbReference type="SUPFAM" id="SSF55277">
    <property type="entry name" value="GYF domain"/>
    <property type="match status" value="1"/>
</dbReference>
<feature type="domain" description="GYF" evidence="7">
    <location>
        <begin position="261"/>
        <end position="315"/>
    </location>
</feature>
<keyword evidence="3 4" id="KW-0862">Zinc</keyword>
<dbReference type="SMART" id="SM00444">
    <property type="entry name" value="GYF"/>
    <property type="match status" value="1"/>
</dbReference>
<evidence type="ECO:0000313" key="8">
    <source>
        <dbReference type="EMBL" id="KAL2628721.1"/>
    </source>
</evidence>
<keyword evidence="9" id="KW-1185">Reference proteome</keyword>
<evidence type="ECO:0000256" key="5">
    <source>
        <dbReference type="SAM" id="MobiDB-lite"/>
    </source>
</evidence>
<feature type="compositionally biased region" description="Basic and acidic residues" evidence="5">
    <location>
        <begin position="108"/>
        <end position="125"/>
    </location>
</feature>
<protein>
    <submittedName>
        <fullName evidence="8">Uncharacterized protein</fullName>
    </submittedName>
</protein>